<feature type="region of interest" description="Disordered" evidence="1">
    <location>
        <begin position="1"/>
        <end position="21"/>
    </location>
</feature>
<name>W1PWF9_AMBTC</name>
<keyword evidence="3" id="KW-1185">Reference proteome</keyword>
<dbReference type="EMBL" id="KI392634">
    <property type="protein sequence ID" value="ERN12116.1"/>
    <property type="molecule type" value="Genomic_DNA"/>
</dbReference>
<dbReference type="Proteomes" id="UP000017836">
    <property type="component" value="Unassembled WGS sequence"/>
</dbReference>
<protein>
    <submittedName>
        <fullName evidence="2">Uncharacterized protein</fullName>
    </submittedName>
</protein>
<dbReference type="HOGENOM" id="CLU_1091255_0_0_1"/>
<feature type="region of interest" description="Disordered" evidence="1">
    <location>
        <begin position="216"/>
        <end position="255"/>
    </location>
</feature>
<reference evidence="3" key="1">
    <citation type="journal article" date="2013" name="Science">
        <title>The Amborella genome and the evolution of flowering plants.</title>
        <authorList>
            <consortium name="Amborella Genome Project"/>
        </authorList>
    </citation>
    <scope>NUCLEOTIDE SEQUENCE [LARGE SCALE GENOMIC DNA]</scope>
</reference>
<gene>
    <name evidence="2" type="ORF">AMTR_s00159p00048960</name>
</gene>
<accession>W1PWF9</accession>
<dbReference type="AlphaFoldDB" id="W1PWF9"/>
<feature type="compositionally biased region" description="Polar residues" evidence="1">
    <location>
        <begin position="1"/>
        <end position="15"/>
    </location>
</feature>
<evidence type="ECO:0000256" key="1">
    <source>
        <dbReference type="SAM" id="MobiDB-lite"/>
    </source>
</evidence>
<feature type="compositionally biased region" description="Pro residues" evidence="1">
    <location>
        <begin position="216"/>
        <end position="227"/>
    </location>
</feature>
<proteinExistence type="predicted"/>
<organism evidence="2 3">
    <name type="scientific">Amborella trichopoda</name>
    <dbReference type="NCBI Taxonomy" id="13333"/>
    <lineage>
        <taxon>Eukaryota</taxon>
        <taxon>Viridiplantae</taxon>
        <taxon>Streptophyta</taxon>
        <taxon>Embryophyta</taxon>
        <taxon>Tracheophyta</taxon>
        <taxon>Spermatophyta</taxon>
        <taxon>Magnoliopsida</taxon>
        <taxon>Amborellales</taxon>
        <taxon>Amborellaceae</taxon>
        <taxon>Amborella</taxon>
    </lineage>
</organism>
<feature type="compositionally biased region" description="Low complexity" evidence="1">
    <location>
        <begin position="231"/>
        <end position="242"/>
    </location>
</feature>
<sequence>MTSPLDRATPTTALNRGQFPGDPGATLELRLQGTSRPIRHLHRLTLHSHHATWTIALSTSGVLYLGMGTELGLSMAFVVALKLRARPFFIRLAPRAFWPPRGWRRGVLRGPLACVVLPSGSALVTSPPPPPPIPALSPINQPVLRSVTSTDAQVTSSLLLDVSQTPPSSSLVALVAMDQPSVPSRLGTITEYPFWGGGGARFGPHNFGPRPPILSPFPVLPLHPPPQAHMSSIDPQSSSSPSPRAPFVTSFDHPD</sequence>
<dbReference type="Gramene" id="ERN12116">
    <property type="protein sequence ID" value="ERN12116"/>
    <property type="gene ID" value="AMTR_s00159p00048960"/>
</dbReference>
<evidence type="ECO:0000313" key="2">
    <source>
        <dbReference type="EMBL" id="ERN12116.1"/>
    </source>
</evidence>
<evidence type="ECO:0000313" key="3">
    <source>
        <dbReference type="Proteomes" id="UP000017836"/>
    </source>
</evidence>